<dbReference type="EMBL" id="AAUJ02000001">
    <property type="protein sequence ID" value="EED65943.1"/>
    <property type="molecule type" value="Genomic_DNA"/>
</dbReference>
<dbReference type="Proteomes" id="UP000003039">
    <property type="component" value="Unassembled WGS sequence"/>
</dbReference>
<organism evidence="1 2">
    <name type="scientific">Comamonas testosteroni (strain DSM 14576 / KF-1)</name>
    <name type="common">Pseudomonas testosteroni</name>
    <dbReference type="NCBI Taxonomy" id="399795"/>
    <lineage>
        <taxon>Bacteria</taxon>
        <taxon>Pseudomonadati</taxon>
        <taxon>Pseudomonadota</taxon>
        <taxon>Betaproteobacteria</taxon>
        <taxon>Burkholderiales</taxon>
        <taxon>Comamonadaceae</taxon>
        <taxon>Comamonas</taxon>
    </lineage>
</organism>
<protein>
    <recommendedName>
        <fullName evidence="3">AlpA family phage regulatory protein</fullName>
    </recommendedName>
</protein>
<proteinExistence type="predicted"/>
<evidence type="ECO:0000313" key="1">
    <source>
        <dbReference type="EMBL" id="EED65943.1"/>
    </source>
</evidence>
<comment type="caution">
    <text evidence="1">The sequence shown here is derived from an EMBL/GenBank/DDBJ whole genome shotgun (WGS) entry which is preliminary data.</text>
</comment>
<dbReference type="AlphaFoldDB" id="B7WXC0"/>
<dbReference type="eggNOG" id="COG3311">
    <property type="taxonomic scope" value="Bacteria"/>
</dbReference>
<name>B7WXC0_COMTK</name>
<gene>
    <name evidence="1" type="ORF">CtesDRAFT_PD0889</name>
</gene>
<evidence type="ECO:0008006" key="3">
    <source>
        <dbReference type="Google" id="ProtNLM"/>
    </source>
</evidence>
<sequence>MAYRQKPILATGADCAAASTKLARPRLDPLLDFDQLPNSAHVRIDVVQGLYACSRATVWRHVKAGHIPAPVKISTRITAWQVGSLRKHLMEMN</sequence>
<reference evidence="1 2" key="1">
    <citation type="journal article" date="2004" name="Appl. Environ. Microbiol.">
        <title>Mineralization of individual congeners of linear alkylbenzenesulfonate by defined pairs of heterotrophic bacteria.</title>
        <authorList>
            <person name="Schleheck D."/>
            <person name="Knepper T.P."/>
            <person name="Fischer K."/>
            <person name="Cook A.M."/>
        </authorList>
    </citation>
    <scope>NUCLEOTIDE SEQUENCE [LARGE SCALE GENOMIC DNA]</scope>
    <source>
        <strain evidence="2">DSM 14576 / KF-1</strain>
    </source>
</reference>
<accession>B7WXC0</accession>
<evidence type="ECO:0000313" key="2">
    <source>
        <dbReference type="Proteomes" id="UP000003039"/>
    </source>
</evidence>